<accession>A0A379DB87</accession>
<dbReference type="AlphaFoldDB" id="A0A379DB87"/>
<organism evidence="2 3">
    <name type="scientific">Peptoniphilus indolicus</name>
    <dbReference type="NCBI Taxonomy" id="33030"/>
    <lineage>
        <taxon>Bacteria</taxon>
        <taxon>Bacillati</taxon>
        <taxon>Bacillota</taxon>
        <taxon>Tissierellia</taxon>
        <taxon>Tissierellales</taxon>
        <taxon>Peptoniphilaceae</taxon>
        <taxon>Peptoniphilus</taxon>
    </lineage>
</organism>
<dbReference type="RefSeq" id="WP_115311937.1">
    <property type="nucleotide sequence ID" value="NZ_UGTH01000001.1"/>
</dbReference>
<gene>
    <name evidence="2" type="ORF">NCTC11088_00260</name>
</gene>
<dbReference type="EMBL" id="UGTH01000001">
    <property type="protein sequence ID" value="SUB74513.1"/>
    <property type="molecule type" value="Genomic_DNA"/>
</dbReference>
<evidence type="ECO:0000313" key="2">
    <source>
        <dbReference type="EMBL" id="SUB74513.1"/>
    </source>
</evidence>
<protein>
    <recommendedName>
        <fullName evidence="1">YfjL-like N-terminal domain-containing protein</fullName>
    </recommendedName>
</protein>
<reference evidence="2 3" key="1">
    <citation type="submission" date="2018-06" db="EMBL/GenBank/DDBJ databases">
        <authorList>
            <consortium name="Pathogen Informatics"/>
            <person name="Doyle S."/>
        </authorList>
    </citation>
    <scope>NUCLEOTIDE SEQUENCE [LARGE SCALE GENOMIC DNA]</scope>
    <source>
        <strain evidence="2 3">NCTC11088</strain>
    </source>
</reference>
<sequence>MRKNSDGYILLLLSALIIFYLKLGNPINFYRSKNVVNNYISNKYSSDMYIAKTYYNGSGKYTMAVQSKNREDFYFLVDTRDGKITADNYDEKISGK</sequence>
<dbReference type="Proteomes" id="UP000254777">
    <property type="component" value="Unassembled WGS sequence"/>
</dbReference>
<name>A0A379DB87_9FIRM</name>
<dbReference type="Pfam" id="PF25425">
    <property type="entry name" value="YfjL_N"/>
    <property type="match status" value="1"/>
</dbReference>
<evidence type="ECO:0000313" key="3">
    <source>
        <dbReference type="Proteomes" id="UP000254777"/>
    </source>
</evidence>
<dbReference type="InterPro" id="IPR057359">
    <property type="entry name" value="YfjL_N"/>
</dbReference>
<proteinExistence type="predicted"/>
<evidence type="ECO:0000259" key="1">
    <source>
        <dbReference type="Pfam" id="PF25425"/>
    </source>
</evidence>
<feature type="domain" description="YfjL-like N-terminal" evidence="1">
    <location>
        <begin position="9"/>
        <end position="87"/>
    </location>
</feature>